<keyword evidence="4" id="KW-1185">Reference proteome</keyword>
<keyword evidence="1" id="KW-0732">Signal</keyword>
<dbReference type="Proteomes" id="UP000190341">
    <property type="component" value="Unassembled WGS sequence"/>
</dbReference>
<dbReference type="OrthoDB" id="118896at2"/>
<feature type="domain" description="DUF4136" evidence="2">
    <location>
        <begin position="31"/>
        <end position="188"/>
    </location>
</feature>
<dbReference type="STRING" id="428993.SAMN06296058_1325"/>
<dbReference type="AlphaFoldDB" id="A0A1T5K3C3"/>
<sequence length="201" mass="22669">MTRFIARFARLAPLAALLLLTACVSSPRITSEADPNADFAQYKTFSFYSPLAIDSNGYATLTGSRLKAGARAQLEARGYVYDEKSPDLWLNINAYMQEKTDVVSMPNVDYDYYYSYRARRYVSVPYWYDETRVYQYTEGTLNFDLVDAKRNMLVWEGIAVGRVANAKPADRAARIDKAVVDIFARYPYRAGSGTPAVAVQP</sequence>
<dbReference type="InterPro" id="IPR025411">
    <property type="entry name" value="DUF4136"/>
</dbReference>
<accession>A0A1T5K3C3</accession>
<reference evidence="3 4" key="1">
    <citation type="submission" date="2017-02" db="EMBL/GenBank/DDBJ databases">
        <authorList>
            <person name="Peterson S.W."/>
        </authorList>
    </citation>
    <scope>NUCLEOTIDE SEQUENCE [LARGE SCALE GENOMIC DNA]</scope>
    <source>
        <strain evidence="3 4">P15</strain>
    </source>
</reference>
<gene>
    <name evidence="3" type="ORF">SAMN06296058_1325</name>
</gene>
<dbReference type="RefSeq" id="WP_079723636.1">
    <property type="nucleotide sequence ID" value="NZ_BMCL01000002.1"/>
</dbReference>
<dbReference type="EMBL" id="FUZV01000001">
    <property type="protein sequence ID" value="SKC58133.1"/>
    <property type="molecule type" value="Genomic_DNA"/>
</dbReference>
<feature type="chain" id="PRO_5012097728" description="DUF4136 domain-containing protein" evidence="1">
    <location>
        <begin position="34"/>
        <end position="201"/>
    </location>
</feature>
<dbReference type="PROSITE" id="PS51257">
    <property type="entry name" value="PROKAR_LIPOPROTEIN"/>
    <property type="match status" value="1"/>
</dbReference>
<evidence type="ECO:0000256" key="1">
    <source>
        <dbReference type="SAM" id="SignalP"/>
    </source>
</evidence>
<dbReference type="Gene3D" id="3.30.160.670">
    <property type="match status" value="1"/>
</dbReference>
<evidence type="ECO:0000313" key="3">
    <source>
        <dbReference type="EMBL" id="SKC58133.1"/>
    </source>
</evidence>
<organism evidence="3 4">
    <name type="scientific">Pseudoxanthomonas indica</name>
    <dbReference type="NCBI Taxonomy" id="428993"/>
    <lineage>
        <taxon>Bacteria</taxon>
        <taxon>Pseudomonadati</taxon>
        <taxon>Pseudomonadota</taxon>
        <taxon>Gammaproteobacteria</taxon>
        <taxon>Lysobacterales</taxon>
        <taxon>Lysobacteraceae</taxon>
        <taxon>Pseudoxanthomonas</taxon>
    </lineage>
</organism>
<name>A0A1T5K3C3_9GAMM</name>
<feature type="signal peptide" evidence="1">
    <location>
        <begin position="1"/>
        <end position="33"/>
    </location>
</feature>
<protein>
    <recommendedName>
        <fullName evidence="2">DUF4136 domain-containing protein</fullName>
    </recommendedName>
</protein>
<evidence type="ECO:0000313" key="4">
    <source>
        <dbReference type="Proteomes" id="UP000190341"/>
    </source>
</evidence>
<evidence type="ECO:0000259" key="2">
    <source>
        <dbReference type="Pfam" id="PF13590"/>
    </source>
</evidence>
<proteinExistence type="predicted"/>
<dbReference type="Pfam" id="PF13590">
    <property type="entry name" value="DUF4136"/>
    <property type="match status" value="1"/>
</dbReference>